<dbReference type="Gene3D" id="3.40.50.1450">
    <property type="entry name" value="HybD-like"/>
    <property type="match status" value="1"/>
</dbReference>
<evidence type="ECO:0000313" key="6">
    <source>
        <dbReference type="EMBL" id="MBB6675768.1"/>
    </source>
</evidence>
<dbReference type="PIRSF" id="PIRSF019549">
    <property type="entry name" value="Peptidase_A25"/>
    <property type="match status" value="1"/>
</dbReference>
<name>A0A841T8L1_9BACL</name>
<keyword evidence="2 4" id="KW-0378">Hydrolase</keyword>
<dbReference type="InterPro" id="IPR005080">
    <property type="entry name" value="Peptidase_A25"/>
</dbReference>
<evidence type="ECO:0000256" key="3">
    <source>
        <dbReference type="ARBA" id="ARBA00023145"/>
    </source>
</evidence>
<dbReference type="GO" id="GO:0004222">
    <property type="term" value="F:metalloendopeptidase activity"/>
    <property type="evidence" value="ECO:0007669"/>
    <property type="project" value="UniProtKB-UniRule"/>
</dbReference>
<proteinExistence type="inferred from homology"/>
<feature type="region of interest" description="Disordered" evidence="5">
    <location>
        <begin position="1"/>
        <end position="27"/>
    </location>
</feature>
<dbReference type="AlphaFoldDB" id="A0A841T8L1"/>
<evidence type="ECO:0000256" key="4">
    <source>
        <dbReference type="HAMAP-Rule" id="MF_00626"/>
    </source>
</evidence>
<keyword evidence="3 4" id="KW-0865">Zymogen</keyword>
<dbReference type="EC" id="3.4.24.78" evidence="4"/>
<comment type="subunit">
    <text evidence="4">Homotetramer.</text>
</comment>
<comment type="caution">
    <text evidence="6">The sequence shown here is derived from an EMBL/GenBank/DDBJ whole genome shotgun (WGS) entry which is preliminary data.</text>
</comment>
<evidence type="ECO:0000256" key="2">
    <source>
        <dbReference type="ARBA" id="ARBA00022801"/>
    </source>
</evidence>
<comment type="catalytic activity">
    <reaction evidence="4">
        <text>Endopeptidase action with P4 Glu or Asp, P1 preferably Glu &gt; Asp, P1' hydrophobic and P2' Ala.</text>
        <dbReference type="EC" id="3.4.24.78"/>
    </reaction>
</comment>
<dbReference type="GO" id="GO:0006508">
    <property type="term" value="P:proteolysis"/>
    <property type="evidence" value="ECO:0007669"/>
    <property type="project" value="UniProtKB-UniRule"/>
</dbReference>
<feature type="propeptide" id="PRO_5033186207" evidence="4">
    <location>
        <begin position="1"/>
        <end position="52"/>
    </location>
</feature>
<dbReference type="Pfam" id="PF03418">
    <property type="entry name" value="Peptidase_A25"/>
    <property type="match status" value="2"/>
</dbReference>
<dbReference type="InterPro" id="IPR023430">
    <property type="entry name" value="Pept_HybD-like_dom_sf"/>
</dbReference>
<gene>
    <name evidence="4" type="primary">gpr</name>
    <name evidence="6" type="ORF">H4Q31_00305</name>
</gene>
<sequence>MEGGKTQAISASPAGRQSAGGGRLAPSRSCERGAAIVTEQELDLSVYGTRTDLALEAREMAGPADSPIPGVWQEMDKEGGITVTRMHIQSPEGAQAIGKMQGHYVTLDVPELRRGDTDLQDRVATTFAREFEAFLKRLGVGPSASILVVGLGNWNVTPDALGPIVVENMMVTRQYFELMPDQVSPGYRPVSAVAPGVLGTTGIESSDIVQGIVSQAKPDLVIAVDALAARSLERVNTTIQIADTGIHPGSGIGNKRKGLTQDILGVPCIAIGVPTVLYASTIVNNTMDMMFDHMKKHTANTDPLFGVFGSMAENERLGLVKEVLEPLGHNLLVTPKEIDKFIEDIANVVASGLNAALHEAVDTDNVAAYTH</sequence>
<dbReference type="SUPFAM" id="SSF53163">
    <property type="entry name" value="HybD-like"/>
    <property type="match status" value="1"/>
</dbReference>
<evidence type="ECO:0000313" key="7">
    <source>
        <dbReference type="Proteomes" id="UP000574133"/>
    </source>
</evidence>
<comment type="similarity">
    <text evidence="4">Belongs to the peptidase A25 family.</text>
</comment>
<accession>A0A841T8L1</accession>
<protein>
    <recommendedName>
        <fullName evidence="4">Germination protease</fullName>
        <ecNumber evidence="4">3.4.24.78</ecNumber>
    </recommendedName>
    <alternativeName>
        <fullName evidence="4">GPR endopeptidase</fullName>
    </alternativeName>
    <alternativeName>
        <fullName evidence="4">Germination proteinase</fullName>
    </alternativeName>
    <alternativeName>
        <fullName evidence="4">Spore protease</fullName>
    </alternativeName>
</protein>
<comment type="function">
    <text evidence="4">Initiates the rapid degradation of small, acid-soluble proteins during spore germination.</text>
</comment>
<feature type="chain" id="PRO_5033186206" description="Germination protease" evidence="4">
    <location>
        <begin position="53"/>
        <end position="371"/>
    </location>
</feature>
<organism evidence="6 7">
    <name type="scientific">Cohnella lubricantis</name>
    <dbReference type="NCBI Taxonomy" id="2163172"/>
    <lineage>
        <taxon>Bacteria</taxon>
        <taxon>Bacillati</taxon>
        <taxon>Bacillota</taxon>
        <taxon>Bacilli</taxon>
        <taxon>Bacillales</taxon>
        <taxon>Paenibacillaceae</taxon>
        <taxon>Cohnella</taxon>
    </lineage>
</organism>
<dbReference type="HAMAP" id="MF_00626">
    <property type="entry name" value="Germination_prot"/>
    <property type="match status" value="1"/>
</dbReference>
<dbReference type="NCBIfam" id="TIGR01441">
    <property type="entry name" value="GPR"/>
    <property type="match status" value="1"/>
</dbReference>
<keyword evidence="7" id="KW-1185">Reference proteome</keyword>
<keyword evidence="1 4" id="KW-0645">Protease</keyword>
<reference evidence="6 7" key="1">
    <citation type="submission" date="2020-08" db="EMBL/GenBank/DDBJ databases">
        <title>Cohnella phylogeny.</title>
        <authorList>
            <person name="Dunlap C."/>
        </authorList>
    </citation>
    <scope>NUCLEOTIDE SEQUENCE [LARGE SCALE GENOMIC DNA]</scope>
    <source>
        <strain evidence="6 7">DSM 103658</strain>
    </source>
</reference>
<evidence type="ECO:0000256" key="5">
    <source>
        <dbReference type="SAM" id="MobiDB-lite"/>
    </source>
</evidence>
<dbReference type="GO" id="GO:0009847">
    <property type="term" value="P:spore germination"/>
    <property type="evidence" value="ECO:0007669"/>
    <property type="project" value="UniProtKB-UniRule"/>
</dbReference>
<evidence type="ECO:0000256" key="1">
    <source>
        <dbReference type="ARBA" id="ARBA00022670"/>
    </source>
</evidence>
<dbReference type="Proteomes" id="UP000574133">
    <property type="component" value="Unassembled WGS sequence"/>
</dbReference>
<comment type="PTM">
    <text evidence="4">Autoproteolytically processed. The inactive tetrameric zymogen termed p46 autoprocesses to a smaller form termed p41, which is active only during spore germination.</text>
</comment>
<dbReference type="EMBL" id="JACJVN010000002">
    <property type="protein sequence ID" value="MBB6675768.1"/>
    <property type="molecule type" value="Genomic_DNA"/>
</dbReference>